<gene>
    <name evidence="6" type="ORF">JI744_14415</name>
</gene>
<evidence type="ECO:0000259" key="5">
    <source>
        <dbReference type="PROSITE" id="PS50222"/>
    </source>
</evidence>
<dbReference type="InterPro" id="IPR002048">
    <property type="entry name" value="EF_hand_dom"/>
</dbReference>
<proteinExistence type="predicted"/>
<dbReference type="RefSeq" id="WP_202661836.1">
    <property type="nucleotide sequence ID" value="NZ_JAESVP010000007.1"/>
</dbReference>
<dbReference type="EMBL" id="JAESVP010000007">
    <property type="protein sequence ID" value="MBL4929300.1"/>
    <property type="molecule type" value="Genomic_DNA"/>
</dbReference>
<keyword evidence="1" id="KW-0479">Metal-binding</keyword>
<feature type="compositionally biased region" description="Gly residues" evidence="3">
    <location>
        <begin position="173"/>
        <end position="183"/>
    </location>
</feature>
<dbReference type="Pfam" id="PF13202">
    <property type="entry name" value="EF-hand_5"/>
    <property type="match status" value="2"/>
</dbReference>
<sequence>MRKMNALNSLTLAAMIAAGVSTVALAQEGPAAPPPGGDMAMQFFDKVDADKDGKITQAEIDAFKAARFAEADTDKDGKLSPAELVAMREKMEAERRLARAEKMVSRFDRDGDGLLSTDEMAAGPRPKTMIERLDTDGDGAVSKAEAEAAQDRMAERMGKHGKGGEKGGHGKGGHGPMGGGPKGGDMMEWWFN</sequence>
<dbReference type="InterPro" id="IPR018247">
    <property type="entry name" value="EF_Hand_1_Ca_BS"/>
</dbReference>
<dbReference type="Pfam" id="PF13499">
    <property type="entry name" value="EF-hand_7"/>
    <property type="match status" value="1"/>
</dbReference>
<dbReference type="GO" id="GO:0005509">
    <property type="term" value="F:calcium ion binding"/>
    <property type="evidence" value="ECO:0007669"/>
    <property type="project" value="InterPro"/>
</dbReference>
<accession>A0A8J7SU68</accession>
<dbReference type="SUPFAM" id="SSF47473">
    <property type="entry name" value="EF-hand"/>
    <property type="match status" value="1"/>
</dbReference>
<keyword evidence="4" id="KW-0732">Signal</keyword>
<comment type="caution">
    <text evidence="6">The sequence shown here is derived from an EMBL/GenBank/DDBJ whole genome shotgun (WGS) entry which is preliminary data.</text>
</comment>
<evidence type="ECO:0000313" key="6">
    <source>
        <dbReference type="EMBL" id="MBL4929300.1"/>
    </source>
</evidence>
<dbReference type="SMART" id="SM00054">
    <property type="entry name" value="EFh"/>
    <property type="match status" value="3"/>
</dbReference>
<feature type="chain" id="PRO_5035232780" evidence="4">
    <location>
        <begin position="27"/>
        <end position="192"/>
    </location>
</feature>
<dbReference type="AlphaFoldDB" id="A0A8J7SU68"/>
<feature type="compositionally biased region" description="Basic and acidic residues" evidence="3">
    <location>
        <begin position="144"/>
        <end position="168"/>
    </location>
</feature>
<keyword evidence="7" id="KW-1185">Reference proteome</keyword>
<feature type="domain" description="EF-hand" evidence="5">
    <location>
        <begin position="95"/>
        <end position="130"/>
    </location>
</feature>
<feature type="domain" description="EF-hand" evidence="5">
    <location>
        <begin position="59"/>
        <end position="94"/>
    </location>
</feature>
<dbReference type="PANTHER" id="PTHR10891">
    <property type="entry name" value="EF-HAND CALCIUM-BINDING DOMAIN CONTAINING PROTEIN"/>
    <property type="match status" value="1"/>
</dbReference>
<organism evidence="6 7">
    <name type="scientific">Fuscibacter oryzae</name>
    <dbReference type="NCBI Taxonomy" id="2803939"/>
    <lineage>
        <taxon>Bacteria</taxon>
        <taxon>Pseudomonadati</taxon>
        <taxon>Pseudomonadota</taxon>
        <taxon>Alphaproteobacteria</taxon>
        <taxon>Rhodobacterales</taxon>
        <taxon>Paracoccaceae</taxon>
        <taxon>Fuscibacter</taxon>
    </lineage>
</organism>
<evidence type="ECO:0000256" key="2">
    <source>
        <dbReference type="ARBA" id="ARBA00022737"/>
    </source>
</evidence>
<evidence type="ECO:0000313" key="7">
    <source>
        <dbReference type="Proteomes" id="UP000619033"/>
    </source>
</evidence>
<evidence type="ECO:0000256" key="3">
    <source>
        <dbReference type="SAM" id="MobiDB-lite"/>
    </source>
</evidence>
<reference evidence="6" key="1">
    <citation type="submission" date="2021-01" db="EMBL/GenBank/DDBJ databases">
        <title>Genome seq and assembly of Tabrizicola sp. KVB23.</title>
        <authorList>
            <person name="Chhetri G."/>
        </authorList>
    </citation>
    <scope>NUCLEOTIDE SEQUENCE</scope>
    <source>
        <strain evidence="6">KVB23</strain>
    </source>
</reference>
<name>A0A8J7SU68_9RHOB</name>
<dbReference type="Proteomes" id="UP000619033">
    <property type="component" value="Unassembled WGS sequence"/>
</dbReference>
<dbReference type="Gene3D" id="1.10.238.10">
    <property type="entry name" value="EF-hand"/>
    <property type="match status" value="2"/>
</dbReference>
<dbReference type="PROSITE" id="PS50222">
    <property type="entry name" value="EF_HAND_2"/>
    <property type="match status" value="2"/>
</dbReference>
<evidence type="ECO:0000256" key="4">
    <source>
        <dbReference type="SAM" id="SignalP"/>
    </source>
</evidence>
<keyword evidence="2" id="KW-0677">Repeat</keyword>
<feature type="region of interest" description="Disordered" evidence="3">
    <location>
        <begin position="137"/>
        <end position="192"/>
    </location>
</feature>
<dbReference type="PROSITE" id="PS00018">
    <property type="entry name" value="EF_HAND_1"/>
    <property type="match status" value="2"/>
</dbReference>
<dbReference type="InterPro" id="IPR011992">
    <property type="entry name" value="EF-hand-dom_pair"/>
</dbReference>
<dbReference type="InterPro" id="IPR039647">
    <property type="entry name" value="EF_hand_pair_protein_CML-like"/>
</dbReference>
<evidence type="ECO:0000256" key="1">
    <source>
        <dbReference type="ARBA" id="ARBA00022723"/>
    </source>
</evidence>
<protein>
    <submittedName>
        <fullName evidence="6">EF-hand domain-containing protein</fullName>
    </submittedName>
</protein>
<feature type="signal peptide" evidence="4">
    <location>
        <begin position="1"/>
        <end position="26"/>
    </location>
</feature>